<evidence type="ECO:0000313" key="3">
    <source>
        <dbReference type="Proteomes" id="UP000652219"/>
    </source>
</evidence>
<dbReference type="Proteomes" id="UP000652219">
    <property type="component" value="Unassembled WGS sequence"/>
</dbReference>
<keyword evidence="3" id="KW-1185">Reference proteome</keyword>
<comment type="caution">
    <text evidence="2">The sequence shown here is derived from an EMBL/GenBank/DDBJ whole genome shotgun (WGS) entry which is preliminary data.</text>
</comment>
<dbReference type="EMBL" id="WIGN01000595">
    <property type="protein sequence ID" value="KAF6787592.1"/>
    <property type="molecule type" value="Genomic_DNA"/>
</dbReference>
<feature type="region of interest" description="Disordered" evidence="1">
    <location>
        <begin position="1"/>
        <end position="132"/>
    </location>
</feature>
<protein>
    <submittedName>
        <fullName evidence="2">Uncharacterized protein</fullName>
    </submittedName>
</protein>
<organism evidence="2 3">
    <name type="scientific">Colletotrichum sojae</name>
    <dbReference type="NCBI Taxonomy" id="2175907"/>
    <lineage>
        <taxon>Eukaryota</taxon>
        <taxon>Fungi</taxon>
        <taxon>Dikarya</taxon>
        <taxon>Ascomycota</taxon>
        <taxon>Pezizomycotina</taxon>
        <taxon>Sordariomycetes</taxon>
        <taxon>Hypocreomycetidae</taxon>
        <taxon>Glomerellales</taxon>
        <taxon>Glomerellaceae</taxon>
        <taxon>Colletotrichum</taxon>
        <taxon>Colletotrichum orchidearum species complex</taxon>
    </lineage>
</organism>
<evidence type="ECO:0000313" key="2">
    <source>
        <dbReference type="EMBL" id="KAF6787592.1"/>
    </source>
</evidence>
<gene>
    <name evidence="2" type="ORF">CSOJ01_15208</name>
</gene>
<sequence>MSPTRKPSPAKTVRVSLLKSLNNRTESPDPLSLPGVTDLSPPSQPLLKDETQTELSDRDSERKVRKPRRDIFALSSSSEDEDPTWTPKHFPSRPNRPFPRAPFKPLRSLDTTLSSTQRVRKSTTKGRGKTTSRLVRASPVAQALFPATTLTRAPITRPESDISRCVSDEFKRLDNSTQSRAMQSHIEAMESIEKWLDVTQGDVIRDMNEKRAREEFEGEKMLWPGWAEPLSVYCLVYLAWHIPRQAEKWLSGRWLHRAEHIEAGHQIGTGTYQNLSKAVTPTDAGTSRGGVKIGLFAAITDESFKHVADRIAATFEEIGVKMQMDDDSDSDVQIISWRRIRHDEAPRHLANDVHDAGAYFDFDDSDADDPDGNATLIQRQRCGPS</sequence>
<feature type="compositionally biased region" description="Basic residues" evidence="1">
    <location>
        <begin position="118"/>
        <end position="130"/>
    </location>
</feature>
<name>A0A8H6INH6_9PEZI</name>
<proteinExistence type="predicted"/>
<reference evidence="2 3" key="1">
    <citation type="journal article" date="2020" name="Phytopathology">
        <title>Genome Sequence Resources of Colletotrichum truncatum, C. plurivorum, C. musicola, and C. sojae: Four Species Pathogenic to Soybean (Glycine max).</title>
        <authorList>
            <person name="Rogerio F."/>
            <person name="Boufleur T.R."/>
            <person name="Ciampi-Guillardi M."/>
            <person name="Sukno S.A."/>
            <person name="Thon M.R."/>
            <person name="Massola Junior N.S."/>
            <person name="Baroncelli R."/>
        </authorList>
    </citation>
    <scope>NUCLEOTIDE SEQUENCE [LARGE SCALE GENOMIC DNA]</scope>
    <source>
        <strain evidence="2 3">LFN0009</strain>
    </source>
</reference>
<accession>A0A8H6INH6</accession>
<feature type="compositionally biased region" description="Basic and acidic residues" evidence="1">
    <location>
        <begin position="47"/>
        <end position="62"/>
    </location>
</feature>
<dbReference type="AlphaFoldDB" id="A0A8H6INH6"/>
<evidence type="ECO:0000256" key="1">
    <source>
        <dbReference type="SAM" id="MobiDB-lite"/>
    </source>
</evidence>